<feature type="repeat" description="PPR" evidence="1">
    <location>
        <begin position="616"/>
        <end position="650"/>
    </location>
</feature>
<feature type="non-terminal residue" evidence="3">
    <location>
        <position position="926"/>
    </location>
</feature>
<keyword evidence="4" id="KW-1185">Reference proteome</keyword>
<dbReference type="Pfam" id="PF13041">
    <property type="entry name" value="PPR_2"/>
    <property type="match status" value="3"/>
</dbReference>
<organism evidence="3 4">
    <name type="scientific">Prorocentrum cordatum</name>
    <dbReference type="NCBI Taxonomy" id="2364126"/>
    <lineage>
        <taxon>Eukaryota</taxon>
        <taxon>Sar</taxon>
        <taxon>Alveolata</taxon>
        <taxon>Dinophyceae</taxon>
        <taxon>Prorocentrales</taxon>
        <taxon>Prorocentraceae</taxon>
        <taxon>Prorocentrum</taxon>
    </lineage>
</organism>
<dbReference type="Pfam" id="PF01535">
    <property type="entry name" value="PPR"/>
    <property type="match status" value="1"/>
</dbReference>
<feature type="region of interest" description="Disordered" evidence="2">
    <location>
        <begin position="163"/>
        <end position="182"/>
    </location>
</feature>
<feature type="repeat" description="PPR" evidence="1">
    <location>
        <begin position="861"/>
        <end position="895"/>
    </location>
</feature>
<evidence type="ECO:0000313" key="3">
    <source>
        <dbReference type="EMBL" id="CAK0888833.1"/>
    </source>
</evidence>
<evidence type="ECO:0000256" key="2">
    <source>
        <dbReference type="SAM" id="MobiDB-lite"/>
    </source>
</evidence>
<dbReference type="PANTHER" id="PTHR47938">
    <property type="entry name" value="RESPIRATORY COMPLEX I CHAPERONE (CIA84), PUTATIVE (AFU_ORTHOLOGUE AFUA_2G06020)-RELATED"/>
    <property type="match status" value="1"/>
</dbReference>
<protein>
    <submittedName>
        <fullName evidence="3">Uncharacterized protein</fullName>
    </submittedName>
</protein>
<evidence type="ECO:0000256" key="1">
    <source>
        <dbReference type="PROSITE-ProRule" id="PRU00708"/>
    </source>
</evidence>
<feature type="repeat" description="PPR" evidence="1">
    <location>
        <begin position="791"/>
        <end position="825"/>
    </location>
</feature>
<feature type="repeat" description="PPR" evidence="1">
    <location>
        <begin position="651"/>
        <end position="685"/>
    </location>
</feature>
<comment type="caution">
    <text evidence="3">The sequence shown here is derived from an EMBL/GenBank/DDBJ whole genome shotgun (WGS) entry which is preliminary data.</text>
</comment>
<dbReference type="InterPro" id="IPR011990">
    <property type="entry name" value="TPR-like_helical_dom_sf"/>
</dbReference>
<feature type="region of interest" description="Disordered" evidence="2">
    <location>
        <begin position="12"/>
        <end position="73"/>
    </location>
</feature>
<dbReference type="NCBIfam" id="TIGR00756">
    <property type="entry name" value="PPR"/>
    <property type="match status" value="5"/>
</dbReference>
<dbReference type="PANTHER" id="PTHR47938:SF35">
    <property type="entry name" value="PENTATRICOPEPTIDE REPEAT-CONTAINING PROTEIN 4, MITOCHONDRIAL-RELATED"/>
    <property type="match status" value="1"/>
</dbReference>
<feature type="repeat" description="PPR" evidence="1">
    <location>
        <begin position="721"/>
        <end position="755"/>
    </location>
</feature>
<evidence type="ECO:0000313" key="4">
    <source>
        <dbReference type="Proteomes" id="UP001189429"/>
    </source>
</evidence>
<feature type="repeat" description="PPR" evidence="1">
    <location>
        <begin position="826"/>
        <end position="860"/>
    </location>
</feature>
<dbReference type="Gene3D" id="1.25.40.10">
    <property type="entry name" value="Tetratricopeptide repeat domain"/>
    <property type="match status" value="3"/>
</dbReference>
<dbReference type="EMBL" id="CAUYUJ010019137">
    <property type="protein sequence ID" value="CAK0888833.1"/>
    <property type="molecule type" value="Genomic_DNA"/>
</dbReference>
<dbReference type="PROSITE" id="PS51375">
    <property type="entry name" value="PPR"/>
    <property type="match status" value="7"/>
</dbReference>
<gene>
    <name evidence="3" type="ORF">PCOR1329_LOCUS69547</name>
</gene>
<reference evidence="3" key="1">
    <citation type="submission" date="2023-10" db="EMBL/GenBank/DDBJ databases">
        <authorList>
            <person name="Chen Y."/>
            <person name="Shah S."/>
            <person name="Dougan E. K."/>
            <person name="Thang M."/>
            <person name="Chan C."/>
        </authorList>
    </citation>
    <scope>NUCLEOTIDE SEQUENCE [LARGE SCALE GENOMIC DNA]</scope>
</reference>
<proteinExistence type="predicted"/>
<feature type="repeat" description="PPR" evidence="1">
    <location>
        <begin position="756"/>
        <end position="790"/>
    </location>
</feature>
<feature type="region of interest" description="Disordered" evidence="2">
    <location>
        <begin position="88"/>
        <end position="109"/>
    </location>
</feature>
<dbReference type="SUPFAM" id="SSF81901">
    <property type="entry name" value="HCP-like"/>
    <property type="match status" value="1"/>
</dbReference>
<sequence length="926" mass="99455">MADAAAAGLELHLYPTRWEGKSGANPSGSVAREVRRNPKSPDFTGLERSAQSSFDDSGGPKTKEFDKCTAEQQKTNATVLKSLRQDLEKQENQKKRQASRNKGDGQLGADMHLASDATSRAPIQLERLKILQNDIVPKEVLGVWGADARRLLADPWGCIERRADDVEADGPPPRPRSDPRLRQSRELLKGLALTLHRGGLVAFGRVPNHWRRRPPRSRLAAPGAASALDLGDAALEQGAAAAMELRGAAVDLQDGFYQPCFKVTSDWFGLDCRMTDEEAGIAEMFGVGSWLPVAADDAVWPCFCGVPVGMRCERNLAEAQLLRDVRLAPRLAQGSPVAAPCADNGGLLCFDSEDANTFCDAMVAALTERGFRHAPRQLELRAGCAGEVMRIVLGHLVNFFMLARPALSVLSCLCGRSAENLGAQHCPAAFCSDACATGRAIDAGLFSGSKLRDVCQWRERWRFTDAEAMGAVEAGVPHPGVTGIVPSLPDGMSPLGAGGGCWSAPGRGARLAERGLRRYAVAGWRLGWGGCGGWRRVPQRTAVTPRAWARVGPKLPCLSDSSDSRAGLGCVGFTVKVFGLCHRVGVSVSIENPASSRLLKYPPLVSTMPLRRWAPGVESYTAVVSAFAAQAATDGAVHWFDAMVEREVTPNAISYNAVMDGFAKRGDVATVTSWLAKMAAASVQLTSVSLAIAVSASVNARDGVEAARRLQEMVEAGVEPGTMCYNVLISSCAKSSAAGKALHWFDSMIEKRISPDEVSYTGLIDCYAKRGDAENSVLWFHKMAEARISGSRIAYTAVIDCFARQGRAELAMKWLEDMSRARQSPDVISCNAVINGCAKRKDVQSAIRWLERMSAMVVAPNRVSYTSVIDACARSGRTDLAQRYLDQMVQAGHLPDAVAATAVIGACARGGREARGGDLASRLFER</sequence>
<accession>A0ABN9WRU6</accession>
<name>A0ABN9WRU6_9DINO</name>
<dbReference type="InterPro" id="IPR002885">
    <property type="entry name" value="PPR_rpt"/>
</dbReference>
<dbReference type="Proteomes" id="UP001189429">
    <property type="component" value="Unassembled WGS sequence"/>
</dbReference>